<proteinExistence type="predicted"/>
<protein>
    <recommendedName>
        <fullName evidence="2">MobA/VirD2-like nuclease domain-containing protein</fullName>
    </recommendedName>
</protein>
<dbReference type="Proteomes" id="UP000272622">
    <property type="component" value="Chromosome"/>
</dbReference>
<reference evidence="3 4" key="1">
    <citation type="submission" date="2018-12" db="EMBL/GenBank/DDBJ databases">
        <authorList>
            <person name="Li S."/>
            <person name="Yang R."/>
            <person name="Chen G."/>
            <person name="Zou L."/>
            <person name="Zhang C."/>
            <person name="Chen Y."/>
            <person name="Liu Z."/>
            <person name="Li Y."/>
            <person name="Yan Y."/>
            <person name="Huang M."/>
            <person name="Chen T."/>
        </authorList>
    </citation>
    <scope>NUCLEOTIDE SEQUENCE [LARGE SCALE GENOMIC DNA]</scope>
    <source>
        <strain evidence="3 4">2014</strain>
    </source>
</reference>
<dbReference type="InterPro" id="IPR005094">
    <property type="entry name" value="Endonuclease_MobA/VirD2"/>
</dbReference>
<accession>A0ABM7CU53</accession>
<dbReference type="Pfam" id="PF03432">
    <property type="entry name" value="Relaxase"/>
    <property type="match status" value="1"/>
</dbReference>
<dbReference type="EMBL" id="CP034337">
    <property type="protein sequence ID" value="AZL75029.1"/>
    <property type="molecule type" value="Genomic_DNA"/>
</dbReference>
<feature type="domain" description="MobA/VirD2-like nuclease" evidence="2">
    <location>
        <begin position="25"/>
        <end position="149"/>
    </location>
</feature>
<keyword evidence="4" id="KW-1185">Reference proteome</keyword>
<feature type="region of interest" description="Disordered" evidence="1">
    <location>
        <begin position="334"/>
        <end position="385"/>
    </location>
</feature>
<evidence type="ECO:0000313" key="3">
    <source>
        <dbReference type="EMBL" id="AZL75029.1"/>
    </source>
</evidence>
<evidence type="ECO:0000259" key="2">
    <source>
        <dbReference type="Pfam" id="PF03432"/>
    </source>
</evidence>
<organism evidence="3 4">
    <name type="scientific">Pseudomonas oryziphila</name>
    <dbReference type="NCBI Taxonomy" id="2894079"/>
    <lineage>
        <taxon>Bacteria</taxon>
        <taxon>Pseudomonadati</taxon>
        <taxon>Pseudomonadota</taxon>
        <taxon>Gammaproteobacteria</taxon>
        <taxon>Pseudomonadales</taxon>
        <taxon>Pseudomonadaceae</taxon>
        <taxon>Pseudomonas</taxon>
    </lineage>
</organism>
<gene>
    <name evidence="3" type="ORF">EI693_18905</name>
</gene>
<dbReference type="RefSeq" id="WP_125465009.1">
    <property type="nucleotide sequence ID" value="NZ_CP034337.1"/>
</dbReference>
<evidence type="ECO:0000256" key="1">
    <source>
        <dbReference type="SAM" id="MobiDB-lite"/>
    </source>
</evidence>
<evidence type="ECO:0000313" key="4">
    <source>
        <dbReference type="Proteomes" id="UP000272622"/>
    </source>
</evidence>
<name>A0ABM7CU53_9PSED</name>
<sequence>MKGMQKIKRGSGFRGVISYALGNDNGEFEGKIIGGNMSGIDAGSLSAEFTVSRKLKPSVEKPVWHNSLRLPAGDNLDAEQWCQIADDYMQRMGFSDVHQRVYILHDEPEGQHIHIIASRIALDGQLYLGRNENLISTKHIQALEIEHGLTITKGPTVKDGRVIAADIVRPKSGEVGKYERTGEQPGRYQLIQIIDQALEDKPTASEFAERLVLAGVETRANFSGDKLNGFSFSLNGVPFKGSQLGKNYTGRALYERGLMYEQDRDYARLKSLTESVGHSPSSGADAANAARPGGAIVGAEFTTSAVDYSPGGGGFISHGDTADVDGRTQRAVPAAAGAAGARNAASAGSQVGAGTAGQTEGEAVQRAEAHRAPGAGLGAVGDNHRRGDDSLRAAWPGSRGPVAAALAELSASIRRAIQGGSGNSLILHLLANSARFIRDSRATRRESPSRPVQQPPKAPSQVLQGAELDVALQALEHTTSRVQAYRQALEQRDCAELDAARQRRKKWEVSVENGY</sequence>
<feature type="compositionally biased region" description="Low complexity" evidence="1">
    <location>
        <begin position="334"/>
        <end position="362"/>
    </location>
</feature>